<feature type="repeat" description="PPR" evidence="3">
    <location>
        <begin position="185"/>
        <end position="219"/>
    </location>
</feature>
<dbReference type="OrthoDB" id="185373at2759"/>
<keyword evidence="1" id="KW-0677">Repeat</keyword>
<dbReference type="Pfam" id="PF14432">
    <property type="entry name" value="DYW_deaminase"/>
    <property type="match status" value="1"/>
</dbReference>
<evidence type="ECO:0000313" key="5">
    <source>
        <dbReference type="EMBL" id="KAG0490978.1"/>
    </source>
</evidence>
<dbReference type="FunFam" id="1.25.40.10:FF:000031">
    <property type="entry name" value="Pentatricopeptide repeat-containing protein mitochondrial"/>
    <property type="match status" value="1"/>
</dbReference>
<dbReference type="Pfam" id="PF13041">
    <property type="entry name" value="PPR_2"/>
    <property type="match status" value="3"/>
</dbReference>
<dbReference type="Pfam" id="PF12854">
    <property type="entry name" value="PPR_1"/>
    <property type="match status" value="1"/>
</dbReference>
<dbReference type="GO" id="GO:0008270">
    <property type="term" value="F:zinc ion binding"/>
    <property type="evidence" value="ECO:0007669"/>
    <property type="project" value="InterPro"/>
</dbReference>
<dbReference type="InterPro" id="IPR046960">
    <property type="entry name" value="PPR_At4g14850-like_plant"/>
</dbReference>
<dbReference type="Pfam" id="PF20431">
    <property type="entry name" value="E_motif"/>
    <property type="match status" value="1"/>
</dbReference>
<evidence type="ECO:0000313" key="6">
    <source>
        <dbReference type="Proteomes" id="UP000639772"/>
    </source>
</evidence>
<dbReference type="FunFam" id="1.25.40.10:FF:000441">
    <property type="entry name" value="Pentatricopeptide repeat-containing protein mitochondrial"/>
    <property type="match status" value="1"/>
</dbReference>
<dbReference type="InterPro" id="IPR011990">
    <property type="entry name" value="TPR-like_helical_dom_sf"/>
</dbReference>
<dbReference type="PANTHER" id="PTHR47926">
    <property type="entry name" value="PENTATRICOPEPTIDE REPEAT-CONTAINING PROTEIN"/>
    <property type="match status" value="1"/>
</dbReference>
<feature type="domain" description="DYW" evidence="4">
    <location>
        <begin position="532"/>
        <end position="624"/>
    </location>
</feature>
<dbReference type="PROSITE" id="PS51375">
    <property type="entry name" value="PPR"/>
    <property type="match status" value="4"/>
</dbReference>
<dbReference type="Pfam" id="PF20430">
    <property type="entry name" value="Eplus_motif"/>
    <property type="match status" value="1"/>
</dbReference>
<gene>
    <name evidence="5" type="ORF">HPP92_007841</name>
</gene>
<dbReference type="InterPro" id="IPR046848">
    <property type="entry name" value="E_motif"/>
</dbReference>
<evidence type="ECO:0000256" key="1">
    <source>
        <dbReference type="ARBA" id="ARBA00022737"/>
    </source>
</evidence>
<evidence type="ECO:0000256" key="3">
    <source>
        <dbReference type="PROSITE-ProRule" id="PRU00708"/>
    </source>
</evidence>
<dbReference type="PANTHER" id="PTHR47926:SF358">
    <property type="entry name" value="PENTATRICOPEPTIDE REPEAT-CONTAINING PROTEIN-RELATED"/>
    <property type="match status" value="1"/>
</dbReference>
<dbReference type="AlphaFoldDB" id="A0A835RIA0"/>
<dbReference type="EMBL" id="JADCNM010000003">
    <property type="protein sequence ID" value="KAG0490978.1"/>
    <property type="molecule type" value="Genomic_DNA"/>
</dbReference>
<evidence type="ECO:0000259" key="4">
    <source>
        <dbReference type="Pfam" id="PF14432"/>
    </source>
</evidence>
<dbReference type="InterPro" id="IPR002885">
    <property type="entry name" value="PPR_rpt"/>
</dbReference>
<dbReference type="Pfam" id="PF01535">
    <property type="entry name" value="PPR"/>
    <property type="match status" value="3"/>
</dbReference>
<dbReference type="NCBIfam" id="TIGR00756">
    <property type="entry name" value="PPR"/>
    <property type="match status" value="6"/>
</dbReference>
<feature type="repeat" description="PPR" evidence="3">
    <location>
        <begin position="317"/>
        <end position="351"/>
    </location>
</feature>
<feature type="repeat" description="PPR" evidence="3">
    <location>
        <begin position="84"/>
        <end position="118"/>
    </location>
</feature>
<name>A0A835RIA0_VANPL</name>
<comment type="similarity">
    <text evidence="2">Belongs to the PPR family. PCMP-E subfamily.</text>
</comment>
<dbReference type="Proteomes" id="UP000639772">
    <property type="component" value="Chromosome 3"/>
</dbReference>
<dbReference type="InterPro" id="IPR046849">
    <property type="entry name" value="E2_motif"/>
</dbReference>
<comment type="caution">
    <text evidence="5">The sequence shown here is derived from an EMBL/GenBank/DDBJ whole genome shotgun (WGS) entry which is preliminary data.</text>
</comment>
<sequence>MEHYHSDLLPSTLPRVLHQCFQTNAHESLVHMYFEFREVHNARKVFDGIARKDVVLWTTMVAGLAKAGFIDDAHKMFDVMPERNVVSWTGMITGYTRAGRPNEAIGLFGKMLGVGVSPDAVVLLSVLAACAEIRDAKMGRWIHQLVVKMDVGYNENLIVTLVDMYAKCGEIDRARDVFDLIARQIQPAWNALIDGYCKMGDVDAARSLFDEMEVHTVVTFNSMITGYIQSSRLKEALSLFVGLRNSCLLPDKFTIVGLLSACASLCLLHHGKALHACIEVGLAESDIFLGTALIDMYAKCGKMEQAITVFDGMDQKDVMTWTALISGFAVNGMGNLALESFSLMQKEGIRPTAVSYIGVLNACSHSGLLNEGRRHFKEMQQVYGLEPEIEHYGCMIDLLGRLGHLEEAQKLIKSMAMKPSDAVWGSLLRSCRLYKNVSMAEWAAGELLMLEPGKDVGYVQLYNTFIDARRWDEATRIRSLMEERGVKKMAAFSSVAVSGQVHKFIAGDCSHPDAMEIQEMLREMMRRIKAAGYTPKVAQVSVDVDEEERELALFGHSERTAIAFGILRVGPSLPIHVVKNLRVCDDCHAVIKLVSKLWCREIVVRDRSRFHHFRDGSCSCKEFW</sequence>
<dbReference type="GO" id="GO:0003723">
    <property type="term" value="F:RNA binding"/>
    <property type="evidence" value="ECO:0007669"/>
    <property type="project" value="InterPro"/>
</dbReference>
<evidence type="ECO:0000256" key="2">
    <source>
        <dbReference type="ARBA" id="ARBA00061659"/>
    </source>
</evidence>
<dbReference type="FunFam" id="1.25.40.10:FF:000280">
    <property type="entry name" value="Pentatricopeptide repeat-containing protein"/>
    <property type="match status" value="1"/>
</dbReference>
<protein>
    <recommendedName>
        <fullName evidence="4">DYW domain-containing protein</fullName>
    </recommendedName>
</protein>
<proteinExistence type="inferred from homology"/>
<dbReference type="InterPro" id="IPR032867">
    <property type="entry name" value="DYW_dom"/>
</dbReference>
<dbReference type="SUPFAM" id="SSF48452">
    <property type="entry name" value="TPR-like"/>
    <property type="match status" value="1"/>
</dbReference>
<organism evidence="5 6">
    <name type="scientific">Vanilla planifolia</name>
    <name type="common">Vanilla</name>
    <dbReference type="NCBI Taxonomy" id="51239"/>
    <lineage>
        <taxon>Eukaryota</taxon>
        <taxon>Viridiplantae</taxon>
        <taxon>Streptophyta</taxon>
        <taxon>Embryophyta</taxon>
        <taxon>Tracheophyta</taxon>
        <taxon>Spermatophyta</taxon>
        <taxon>Magnoliopsida</taxon>
        <taxon>Liliopsida</taxon>
        <taxon>Asparagales</taxon>
        <taxon>Orchidaceae</taxon>
        <taxon>Vanilloideae</taxon>
        <taxon>Vanilleae</taxon>
        <taxon>Vanilla</taxon>
    </lineage>
</organism>
<feature type="repeat" description="PPR" evidence="3">
    <location>
        <begin position="53"/>
        <end position="83"/>
    </location>
</feature>
<accession>A0A835RIA0</accession>
<dbReference type="GO" id="GO:0009451">
    <property type="term" value="P:RNA modification"/>
    <property type="evidence" value="ECO:0007669"/>
    <property type="project" value="InterPro"/>
</dbReference>
<reference evidence="5 6" key="1">
    <citation type="journal article" date="2020" name="Nat. Food">
        <title>A phased Vanilla planifolia genome enables genetic improvement of flavour and production.</title>
        <authorList>
            <person name="Hasing T."/>
            <person name="Tang H."/>
            <person name="Brym M."/>
            <person name="Khazi F."/>
            <person name="Huang T."/>
            <person name="Chambers A.H."/>
        </authorList>
    </citation>
    <scope>NUCLEOTIDE SEQUENCE [LARGE SCALE GENOMIC DNA]</scope>
    <source>
        <tissue evidence="5">Leaf</tissue>
    </source>
</reference>
<dbReference type="Gene3D" id="1.25.40.10">
    <property type="entry name" value="Tetratricopeptide repeat domain"/>
    <property type="match status" value="4"/>
</dbReference>